<accession>A0A8X7XWT5</accession>
<sequence>MIKCEERTQHDEYKRKELQATFPRLDFCGEDVEGSTQSEEALSSSKSRGRTLDLLKKAYIMRYDVALGINTLGPLLLLNFVKKCNNVKVFHVAINTVLFQKPHKDKYTALDRKLKRGMRLAKLYEPYVFFKGIFDDTNSEKLQIAARETCSEADAFNFDPTSVNWEAYMMDVHFLRSTTSEIIYHVGSSLRNPFKFSNFQELGIRYFVQNPLIDKDGKPIKVGEVTAFSSMASFRIYMAIRYSLPLKVFHLSINTVLFQKPYKDKYTALHRKFKRGMLLAKLYEPYVFFKGIFDDTNSEKLQIAARETCSEADTFNFDPTSVNWEAYMMDVHFSLIFFWLND</sequence>
<protein>
    <recommendedName>
        <fullName evidence="1">Fatty acyl-CoA reductase C-terminal domain-containing protein</fullName>
    </recommendedName>
</protein>
<proteinExistence type="predicted"/>
<dbReference type="InterPro" id="IPR026055">
    <property type="entry name" value="FAR"/>
</dbReference>
<reference evidence="2" key="1">
    <citation type="journal article" date="2020" name="bioRxiv">
        <title>Hybrid origin of Populus tomentosa Carr. identified through genome sequencing and phylogenomic analysis.</title>
        <authorList>
            <person name="An X."/>
            <person name="Gao K."/>
            <person name="Chen Z."/>
            <person name="Li J."/>
            <person name="Yang X."/>
            <person name="Yang X."/>
            <person name="Zhou J."/>
            <person name="Guo T."/>
            <person name="Zhao T."/>
            <person name="Huang S."/>
            <person name="Miao D."/>
            <person name="Khan W.U."/>
            <person name="Rao P."/>
            <person name="Ye M."/>
            <person name="Lei B."/>
            <person name="Liao W."/>
            <person name="Wang J."/>
            <person name="Ji L."/>
            <person name="Li Y."/>
            <person name="Guo B."/>
            <person name="Mustafa N.S."/>
            <person name="Li S."/>
            <person name="Yun Q."/>
            <person name="Keller S.R."/>
            <person name="Mao J."/>
            <person name="Zhang R."/>
            <person name="Strauss S.H."/>
        </authorList>
    </citation>
    <scope>NUCLEOTIDE SEQUENCE</scope>
    <source>
        <strain evidence="2">GM15</strain>
        <tissue evidence="2">Leaf</tissue>
    </source>
</reference>
<dbReference type="InterPro" id="IPR033640">
    <property type="entry name" value="FAR_C"/>
</dbReference>
<keyword evidence="3" id="KW-1185">Reference proteome</keyword>
<comment type="caution">
    <text evidence="2">The sequence shown here is derived from an EMBL/GenBank/DDBJ whole genome shotgun (WGS) entry which is preliminary data.</text>
</comment>
<feature type="domain" description="Fatty acyl-CoA reductase C-terminal" evidence="1">
    <location>
        <begin position="255"/>
        <end position="340"/>
    </location>
</feature>
<dbReference type="Proteomes" id="UP000886885">
    <property type="component" value="Chromosome 19D"/>
</dbReference>
<organism evidence="2 3">
    <name type="scientific">Populus tomentosa</name>
    <name type="common">Chinese white poplar</name>
    <dbReference type="NCBI Taxonomy" id="118781"/>
    <lineage>
        <taxon>Eukaryota</taxon>
        <taxon>Viridiplantae</taxon>
        <taxon>Streptophyta</taxon>
        <taxon>Embryophyta</taxon>
        <taxon>Tracheophyta</taxon>
        <taxon>Spermatophyta</taxon>
        <taxon>Magnoliopsida</taxon>
        <taxon>eudicotyledons</taxon>
        <taxon>Gunneridae</taxon>
        <taxon>Pentapetalae</taxon>
        <taxon>rosids</taxon>
        <taxon>fabids</taxon>
        <taxon>Malpighiales</taxon>
        <taxon>Salicaceae</taxon>
        <taxon>Saliceae</taxon>
        <taxon>Populus</taxon>
    </lineage>
</organism>
<feature type="domain" description="Fatty acyl-CoA reductase C-terminal" evidence="1">
    <location>
        <begin position="104"/>
        <end position="172"/>
    </location>
</feature>
<dbReference type="GO" id="GO:0080019">
    <property type="term" value="F:alcohol-forming very long-chain fatty acyl-CoA reductase activity"/>
    <property type="evidence" value="ECO:0007669"/>
    <property type="project" value="InterPro"/>
</dbReference>
<dbReference type="OrthoDB" id="429813at2759"/>
<evidence type="ECO:0000313" key="3">
    <source>
        <dbReference type="Proteomes" id="UP000886885"/>
    </source>
</evidence>
<dbReference type="PANTHER" id="PTHR11011">
    <property type="entry name" value="MALE STERILITY PROTEIN 2-RELATED"/>
    <property type="match status" value="1"/>
</dbReference>
<gene>
    <name evidence="2" type="ORF">POTOM_059338</name>
</gene>
<dbReference type="CDD" id="cd09071">
    <property type="entry name" value="FAR_C"/>
    <property type="match status" value="2"/>
</dbReference>
<dbReference type="GO" id="GO:0010345">
    <property type="term" value="P:suberin biosynthetic process"/>
    <property type="evidence" value="ECO:0007669"/>
    <property type="project" value="TreeGrafter"/>
</dbReference>
<dbReference type="Pfam" id="PF03015">
    <property type="entry name" value="Sterile"/>
    <property type="match status" value="2"/>
</dbReference>
<dbReference type="GO" id="GO:0035336">
    <property type="term" value="P:long-chain fatty-acyl-CoA metabolic process"/>
    <property type="evidence" value="ECO:0007669"/>
    <property type="project" value="TreeGrafter"/>
</dbReference>
<evidence type="ECO:0000313" key="2">
    <source>
        <dbReference type="EMBL" id="KAG6737808.1"/>
    </source>
</evidence>
<name>A0A8X7XWT5_POPTO</name>
<dbReference type="PANTHER" id="PTHR11011:SF84">
    <property type="entry name" value="ACYL-COA REDUCTASE-LIKE PROTEIN, PUTATIVE-RELATED"/>
    <property type="match status" value="1"/>
</dbReference>
<dbReference type="AlphaFoldDB" id="A0A8X7XWT5"/>
<evidence type="ECO:0000259" key="1">
    <source>
        <dbReference type="Pfam" id="PF03015"/>
    </source>
</evidence>
<dbReference type="EMBL" id="JAAWWB010000038">
    <property type="protein sequence ID" value="KAG6737808.1"/>
    <property type="molecule type" value="Genomic_DNA"/>
</dbReference>